<reference evidence="1 2" key="1">
    <citation type="submission" date="2014-03" db="EMBL/GenBank/DDBJ databases">
        <title>Bradyrhizobium valentinum sp. nov., isolated from effective nodules of Lupinus mariae-josephae, a lupine endemic of basic-lime soils in Eastern Spain.</title>
        <authorList>
            <person name="Duran D."/>
            <person name="Rey L."/>
            <person name="Navarro A."/>
            <person name="Busquets A."/>
            <person name="Imperial J."/>
            <person name="Ruiz-Argueso T."/>
        </authorList>
    </citation>
    <scope>NUCLEOTIDE SEQUENCE [LARGE SCALE GENOMIC DNA]</scope>
    <source>
        <strain evidence="1 2">CCBAU 23086</strain>
    </source>
</reference>
<evidence type="ECO:0000313" key="1">
    <source>
        <dbReference type="EMBL" id="KRR27838.1"/>
    </source>
</evidence>
<evidence type="ECO:0000313" key="2">
    <source>
        <dbReference type="Proteomes" id="UP000051660"/>
    </source>
</evidence>
<dbReference type="AlphaFoldDB" id="A0A0R3N6Q1"/>
<dbReference type="Proteomes" id="UP000051660">
    <property type="component" value="Unassembled WGS sequence"/>
</dbReference>
<sequence>MPVDIVNTYLEVQQLREAVRKAELDLMISLARPPSTRRVDIGGSQMTDSQMLLLKRIRIN</sequence>
<proteinExistence type="predicted"/>
<protein>
    <submittedName>
        <fullName evidence="1">Uncharacterized protein</fullName>
    </submittedName>
</protein>
<dbReference type="OrthoDB" id="9888203at2"/>
<name>A0A0R3N6Q1_9BRAD</name>
<gene>
    <name evidence="1" type="ORF">CQ14_08315</name>
</gene>
<accession>A0A0R3N6Q1</accession>
<dbReference type="EMBL" id="LLYB01000034">
    <property type="protein sequence ID" value="KRR27838.1"/>
    <property type="molecule type" value="Genomic_DNA"/>
</dbReference>
<comment type="caution">
    <text evidence="1">The sequence shown here is derived from an EMBL/GenBank/DDBJ whole genome shotgun (WGS) entry which is preliminary data.</text>
</comment>
<dbReference type="RefSeq" id="WP_057856240.1">
    <property type="nucleotide sequence ID" value="NZ_LLYB01000034.1"/>
</dbReference>
<organism evidence="1 2">
    <name type="scientific">Bradyrhizobium lablabi</name>
    <dbReference type="NCBI Taxonomy" id="722472"/>
    <lineage>
        <taxon>Bacteria</taxon>
        <taxon>Pseudomonadati</taxon>
        <taxon>Pseudomonadota</taxon>
        <taxon>Alphaproteobacteria</taxon>
        <taxon>Hyphomicrobiales</taxon>
        <taxon>Nitrobacteraceae</taxon>
        <taxon>Bradyrhizobium</taxon>
    </lineage>
</organism>